<dbReference type="HOGENOM" id="CLU_100381_0_0_1"/>
<evidence type="ECO:0000256" key="1">
    <source>
        <dbReference type="SAM" id="MobiDB-lite"/>
    </source>
</evidence>
<accession>A0A0E0RC08</accession>
<feature type="region of interest" description="Disordered" evidence="1">
    <location>
        <begin position="1"/>
        <end position="41"/>
    </location>
</feature>
<dbReference type="Proteomes" id="UP000008022">
    <property type="component" value="Unassembled WGS sequence"/>
</dbReference>
<reference evidence="2" key="2">
    <citation type="submission" date="2015-06" db="UniProtKB">
        <authorList>
            <consortium name="EnsemblPlants"/>
        </authorList>
    </citation>
    <scope>IDENTIFICATION</scope>
</reference>
<organism evidence="2 3">
    <name type="scientific">Oryza rufipogon</name>
    <name type="common">Brownbeard rice</name>
    <name type="synonym">Asian wild rice</name>
    <dbReference type="NCBI Taxonomy" id="4529"/>
    <lineage>
        <taxon>Eukaryota</taxon>
        <taxon>Viridiplantae</taxon>
        <taxon>Streptophyta</taxon>
        <taxon>Embryophyta</taxon>
        <taxon>Tracheophyta</taxon>
        <taxon>Spermatophyta</taxon>
        <taxon>Magnoliopsida</taxon>
        <taxon>Liliopsida</taxon>
        <taxon>Poales</taxon>
        <taxon>Poaceae</taxon>
        <taxon>BOP clade</taxon>
        <taxon>Oryzoideae</taxon>
        <taxon>Oryzeae</taxon>
        <taxon>Oryzinae</taxon>
        <taxon>Oryza</taxon>
    </lineage>
</organism>
<keyword evidence="3" id="KW-1185">Reference proteome</keyword>
<evidence type="ECO:0000313" key="3">
    <source>
        <dbReference type="Proteomes" id="UP000008022"/>
    </source>
</evidence>
<reference evidence="3" key="1">
    <citation type="submission" date="2013-06" db="EMBL/GenBank/DDBJ databases">
        <authorList>
            <person name="Zhao Q."/>
        </authorList>
    </citation>
    <scope>NUCLEOTIDE SEQUENCE</scope>
    <source>
        <strain evidence="3">cv. W1943</strain>
    </source>
</reference>
<sequence>MNPTSYPPTTRRPGSTKWSGSSRNATAGSTAARCTPRAPAGGPLRRVSAALRGQLPPRVAAGVLVHGYLYWLFTYVPRLRALHVERPVVAVAVVVGAVSEELAGERVIVPLCSAGAGGSSSKILLATGGHKVFVYDVERNAVERVFRMQDMVDVHAL</sequence>
<dbReference type="Gramene" id="ORUFI11G24480.1">
    <property type="protein sequence ID" value="ORUFI11G24480.1"/>
    <property type="gene ID" value="ORUFI11G24480"/>
</dbReference>
<evidence type="ECO:0000313" key="2">
    <source>
        <dbReference type="EnsemblPlants" id="ORUFI11G24480.1"/>
    </source>
</evidence>
<feature type="compositionally biased region" description="Polar residues" evidence="1">
    <location>
        <begin position="1"/>
        <end position="29"/>
    </location>
</feature>
<dbReference type="AlphaFoldDB" id="A0A0E0RC08"/>
<name>A0A0E0RC08_ORYRU</name>
<protein>
    <submittedName>
        <fullName evidence="2">Uncharacterized protein</fullName>
    </submittedName>
</protein>
<proteinExistence type="predicted"/>
<dbReference type="EnsemblPlants" id="ORUFI11G24480.1">
    <property type="protein sequence ID" value="ORUFI11G24480.1"/>
    <property type="gene ID" value="ORUFI11G24480"/>
</dbReference>